<dbReference type="PROSITE" id="PS51841">
    <property type="entry name" value="LTD"/>
    <property type="match status" value="1"/>
</dbReference>
<dbReference type="Pfam" id="PF00932">
    <property type="entry name" value="LTD"/>
    <property type="match status" value="2"/>
</dbReference>
<feature type="domain" description="LTD" evidence="3">
    <location>
        <begin position="106"/>
        <end position="238"/>
    </location>
</feature>
<reference evidence="4 5" key="1">
    <citation type="journal article" date="2023" name="Cell">
        <title>Genetic manipulation of Patescibacteria provides mechanistic insights into microbial dark matter and the epibiotic lifestyle.</title>
        <authorList>
            <person name="Wang Y."/>
            <person name="Gallagher L.A."/>
            <person name="Andrade P.A."/>
            <person name="Liu A."/>
            <person name="Humphreys I.R."/>
            <person name="Turkarslan S."/>
            <person name="Cutler K.J."/>
            <person name="Arrieta-Ortiz M.L."/>
            <person name="Li Y."/>
            <person name="Radey M.C."/>
            <person name="McLean J.S."/>
            <person name="Cong Q."/>
            <person name="Baker D."/>
            <person name="Baliga N.S."/>
            <person name="Peterson S.B."/>
            <person name="Mougous J.D."/>
        </authorList>
    </citation>
    <scope>NUCLEOTIDE SEQUENCE [LARGE SCALE GENOMIC DNA]</scope>
    <source>
        <strain evidence="4 5">ML1</strain>
    </source>
</reference>
<gene>
    <name evidence="4" type="ORF">SEML1_0775</name>
</gene>
<evidence type="ECO:0000313" key="5">
    <source>
        <dbReference type="Proteomes" id="UP001177295"/>
    </source>
</evidence>
<feature type="compositionally biased region" description="Low complexity" evidence="1">
    <location>
        <begin position="81"/>
        <end position="118"/>
    </location>
</feature>
<evidence type="ECO:0000259" key="3">
    <source>
        <dbReference type="PROSITE" id="PS51841"/>
    </source>
</evidence>
<feature type="compositionally biased region" description="Pro residues" evidence="1">
    <location>
        <begin position="293"/>
        <end position="319"/>
    </location>
</feature>
<evidence type="ECO:0000256" key="1">
    <source>
        <dbReference type="SAM" id="MobiDB-lite"/>
    </source>
</evidence>
<keyword evidence="2" id="KW-0732">Signal</keyword>
<dbReference type="InterPro" id="IPR001322">
    <property type="entry name" value="Lamin_tail_dom"/>
</dbReference>
<feature type="compositionally biased region" description="Polar residues" evidence="1">
    <location>
        <begin position="57"/>
        <end position="66"/>
    </location>
</feature>
<dbReference type="RefSeq" id="WP_376753902.1">
    <property type="nucleotide sequence ID" value="NZ_CP124550.1"/>
</dbReference>
<evidence type="ECO:0000313" key="4">
    <source>
        <dbReference type="EMBL" id="WIO46373.1"/>
    </source>
</evidence>
<sequence length="630" mass="67873">MNVMRRGLLMILIAGLVFPAPAALAVNAPPDNTESSAAEHAAAQPEIAAKSAVVKPDTTSTAQTQPVAAAESEPPATPLVAPSAPETSPTSAAQTAAPQADADALTPPSAQAAAADSSTISPPKVLVSKVKIGPSAEEFVELYNAGNEAVNLKGWRLQFLKEGFTGGAREQTRILKDFDDAALKPGEFYAVRHSKNEALSEIREVFDDSYKSGSLAANGSVRLVTAAGEAADLIGWNKAAAFEKFAAKIDSKKQNVLQRCIGANVVRDSDNNADDFTAGNEFSLGQFINCAAPEPPNPPQPSQSSDPSPPDNPHEPAVPPNACANIKLTEIGANLDDQFIEIYNAGDTVANLNGCKLTTSSNKKQYGFGDSELAAHDFLTVNVKEAGLKLGKTTGTVRILNSSGETVDEIHYEKLPKNTSWSLVDDDWTATYAFTPGRGNVAELWLPCPVGKIRNELTGKCVKEKQTPVERELQPCQPWQYRNPETGHCKNYAKVATVKPCKDGQYRSEETGRCRSIAAAAAKVLKPCRDDQFRDPKTGRCKKIASADKTPKPCKDGWERNPETNRCRKKKSESVKLTSYPVESDTAAASSYAMWWAVGGITAAGSGYAGWEWRREITRLFRRIRLPWQK</sequence>
<organism evidence="4 5">
    <name type="scientific">Candidatus Southlakia epibionticum</name>
    <dbReference type="NCBI Taxonomy" id="3043284"/>
    <lineage>
        <taxon>Bacteria</taxon>
        <taxon>Candidatus Saccharimonadota</taxon>
        <taxon>Candidatus Saccharimonadia</taxon>
        <taxon>Candidatus Saccharimonadales</taxon>
        <taxon>Candidatus Saccharimonadaceae</taxon>
        <taxon>Candidatus Southlakia</taxon>
    </lineage>
</organism>
<dbReference type="InterPro" id="IPR036415">
    <property type="entry name" value="Lamin_tail_dom_sf"/>
</dbReference>
<protein>
    <submittedName>
        <fullName evidence="4">Lamin tail domain-containing protein</fullName>
    </submittedName>
</protein>
<name>A0ABY8WVS3_9BACT</name>
<accession>A0ABY8WVS3</accession>
<dbReference type="Proteomes" id="UP001177295">
    <property type="component" value="Chromosome"/>
</dbReference>
<dbReference type="SUPFAM" id="SSF74853">
    <property type="entry name" value="Lamin A/C globular tail domain"/>
    <property type="match status" value="2"/>
</dbReference>
<feature type="region of interest" description="Disordered" evidence="1">
    <location>
        <begin position="290"/>
        <end position="321"/>
    </location>
</feature>
<feature type="signal peptide" evidence="2">
    <location>
        <begin position="1"/>
        <end position="22"/>
    </location>
</feature>
<feature type="region of interest" description="Disordered" evidence="1">
    <location>
        <begin position="50"/>
        <end position="118"/>
    </location>
</feature>
<dbReference type="EMBL" id="CP124550">
    <property type="protein sequence ID" value="WIO46373.1"/>
    <property type="molecule type" value="Genomic_DNA"/>
</dbReference>
<feature type="chain" id="PRO_5046212297" evidence="2">
    <location>
        <begin position="23"/>
        <end position="630"/>
    </location>
</feature>
<keyword evidence="5" id="KW-1185">Reference proteome</keyword>
<evidence type="ECO:0000256" key="2">
    <source>
        <dbReference type="SAM" id="SignalP"/>
    </source>
</evidence>
<dbReference type="Gene3D" id="2.60.40.1260">
    <property type="entry name" value="Lamin Tail domain"/>
    <property type="match status" value="1"/>
</dbReference>
<proteinExistence type="predicted"/>